<accession>A0A2D6YMQ4</accession>
<reference evidence="2" key="1">
    <citation type="submission" date="2017-09" db="EMBL/GenBank/DDBJ databases">
        <title>The Reconstruction of 2,631 Draft Metagenome-Assembled Genomes from the Global Oceans.</title>
        <authorList>
            <person name="Tully B.J."/>
            <person name="Graham E.D."/>
            <person name="Heidelberg J.F."/>
        </authorList>
    </citation>
    <scope>NUCLEOTIDE SEQUENCE [LARGE SCALE GENOMIC DNA]</scope>
</reference>
<dbReference type="EMBL" id="NZEX01000165">
    <property type="protein sequence ID" value="MAH64483.1"/>
    <property type="molecule type" value="Genomic_DNA"/>
</dbReference>
<dbReference type="Proteomes" id="UP000226525">
    <property type="component" value="Unassembled WGS sequence"/>
</dbReference>
<dbReference type="AlphaFoldDB" id="A0A2D6YMQ4"/>
<name>A0A2D6YMQ4_9DELT</name>
<protein>
    <submittedName>
        <fullName evidence="1">Uncharacterized protein</fullName>
    </submittedName>
</protein>
<evidence type="ECO:0000313" key="1">
    <source>
        <dbReference type="EMBL" id="MAH64483.1"/>
    </source>
</evidence>
<gene>
    <name evidence="1" type="ORF">CMN54_13785</name>
</gene>
<organism evidence="1 2">
    <name type="scientific">SAR324 cluster bacterium</name>
    <dbReference type="NCBI Taxonomy" id="2024889"/>
    <lineage>
        <taxon>Bacteria</taxon>
        <taxon>Deltaproteobacteria</taxon>
        <taxon>SAR324 cluster</taxon>
    </lineage>
</organism>
<evidence type="ECO:0000313" key="2">
    <source>
        <dbReference type="Proteomes" id="UP000226525"/>
    </source>
</evidence>
<dbReference type="Gene3D" id="3.20.20.80">
    <property type="entry name" value="Glycosidases"/>
    <property type="match status" value="1"/>
</dbReference>
<sequence length="391" mass="44758">MEKGFFVYAWDLVEEDPKAALKKIQGLSANTVCLAASYHAGKFTRPRAKQKIYFPKDGTVYFEPNQQLYRRIQPKRNPVLNQYDFFRDWSKYNKDLRLKAWTVCTHNSPQGLEHPEYCVRNAFGDPYIYNLCPANDEVQHYVRALCQDLASIESVECITLETPGYLPFWHGYHHEFGFVPLDFQAQAMLALCFSADTKRKASSFGVNADKLQEWVVGRLNHFFASGVYPKESMAMQWFLADLIQEPDLLAYLRAQEQIVSELIKSVRDVLPKSVRLNLIPTVQRPTAGCWVEGTGLTKLPDLFDGVDSCAYQNGADEIFMDSWDVRRRVGDEIPLSFILRPAPPDLDSKAQLLNAVEQLKMLHPSGISFYNYGFLPETNLLWAQEAFALLD</sequence>
<proteinExistence type="predicted"/>
<comment type="caution">
    <text evidence="1">The sequence shown here is derived from an EMBL/GenBank/DDBJ whole genome shotgun (WGS) entry which is preliminary data.</text>
</comment>